<organism evidence="3 4">
    <name type="scientific">Sphingobacterium thalpophilum</name>
    <dbReference type="NCBI Taxonomy" id="259"/>
    <lineage>
        <taxon>Bacteria</taxon>
        <taxon>Pseudomonadati</taxon>
        <taxon>Bacteroidota</taxon>
        <taxon>Sphingobacteriia</taxon>
        <taxon>Sphingobacteriales</taxon>
        <taxon>Sphingobacteriaceae</taxon>
        <taxon>Sphingobacterium</taxon>
    </lineage>
</organism>
<name>A0A4U9VNS8_9SPHI</name>
<dbReference type="InterPro" id="IPR036514">
    <property type="entry name" value="SGNH_hydro_sf"/>
</dbReference>
<dbReference type="Pfam" id="PF03629">
    <property type="entry name" value="SASA"/>
    <property type="match status" value="1"/>
</dbReference>
<dbReference type="KEGG" id="stha:NCTC11429_03596"/>
<dbReference type="EMBL" id="LR590484">
    <property type="protein sequence ID" value="VTR47887.1"/>
    <property type="molecule type" value="Genomic_DNA"/>
</dbReference>
<evidence type="ECO:0000256" key="1">
    <source>
        <dbReference type="ARBA" id="ARBA00022801"/>
    </source>
</evidence>
<feature type="domain" description="Sialate O-acetylesterase" evidence="2">
    <location>
        <begin position="25"/>
        <end position="269"/>
    </location>
</feature>
<dbReference type="InterPro" id="IPR052940">
    <property type="entry name" value="Carb_Esterase_6"/>
</dbReference>
<dbReference type="RefSeq" id="WP_051606570.1">
    <property type="nucleotide sequence ID" value="NZ_LR590484.1"/>
</dbReference>
<dbReference type="STRING" id="1123265.GCA_000686625_01268"/>
<dbReference type="InterPro" id="IPR005181">
    <property type="entry name" value="SASA"/>
</dbReference>
<dbReference type="PANTHER" id="PTHR31988">
    <property type="entry name" value="ESTERASE, PUTATIVE (DUF303)-RELATED"/>
    <property type="match status" value="1"/>
</dbReference>
<evidence type="ECO:0000313" key="4">
    <source>
        <dbReference type="Proteomes" id="UP000308196"/>
    </source>
</evidence>
<keyword evidence="1" id="KW-0378">Hydrolase</keyword>
<evidence type="ECO:0000313" key="3">
    <source>
        <dbReference type="EMBL" id="VTR47887.1"/>
    </source>
</evidence>
<dbReference type="CDD" id="cd00229">
    <property type="entry name" value="SGNH_hydrolase"/>
    <property type="match status" value="1"/>
</dbReference>
<dbReference type="Gene3D" id="3.40.50.1110">
    <property type="entry name" value="SGNH hydrolase"/>
    <property type="match status" value="2"/>
</dbReference>
<reference evidence="3 4" key="1">
    <citation type="submission" date="2019-05" db="EMBL/GenBank/DDBJ databases">
        <authorList>
            <consortium name="Pathogen Informatics"/>
        </authorList>
    </citation>
    <scope>NUCLEOTIDE SEQUENCE [LARGE SCALE GENOMIC DNA]</scope>
    <source>
        <strain evidence="3 4">NCTC11429</strain>
    </source>
</reference>
<dbReference type="GO" id="GO:0016788">
    <property type="term" value="F:hydrolase activity, acting on ester bonds"/>
    <property type="evidence" value="ECO:0007669"/>
    <property type="project" value="UniProtKB-ARBA"/>
</dbReference>
<protein>
    <recommendedName>
        <fullName evidence="2">Sialate O-acetylesterase domain-containing protein</fullName>
    </recommendedName>
</protein>
<dbReference type="Proteomes" id="UP000308196">
    <property type="component" value="Chromosome"/>
</dbReference>
<sequence length="703" mass="77628">MKTVIVFFIGLLGILFIARAKADRRLILVAGQSNCVGKGDASLSSVGMPGTAWEYLFAGDSLVPLLDPVGKEELNFQQAASGSAWPAFVETFNRLTGDTVIIVAAARGGSSNHVKAELHGMGTWSPTGQLLLFDAAVTKVKAAMKKTGLSLSAIVWIQGERDANAINSGQLSAMEYRDSLKKLIQRFRSELGGHTPFFIVKTGYYRHHPQKGFDQVRAAQTHVAQHIEQVYIAFEHAITFFERGWMTDDIHYNQRGLNAVGEAVATQVVEKIGIPFKKRSLQTFRLNGIAESELRKGMPHFATCFQTCDTVRIAYIGGSITQLAERYRRQTTDYIRQRYPKTTVVEVAAGIPGTDADLGACRVAEQVLVHHPDLVFIEFAVNGGFPQGVEGIIRQVRKTDNRTDICLLYAATADQLQDYLHGKVPEHILQLEKLADHYGIPSVHMALYPTWVLMHSKLTGKGSQADIRAGNILFTEDGVHPLEQGGNLYAAAMGRLFEKALVQANGSVGQDIGAGSAEKDVPEALFPDNWEGARWSDAIAAIQFSQDWQSVSMKDSLQQFALWFPAVMAAENPGAWGTVRFEGDAIGFFDIGGPEVGQLKFKLDGKEISITLNGGVRYRIDENGQLGLNRFNQYCNNRYRGQFFILQVPRGEHELTFSIDSELPDKAAILGRNQQEDIALHPRKYARSKIYIAKVLVKGQILR</sequence>
<proteinExistence type="predicted"/>
<dbReference type="GeneID" id="78464258"/>
<dbReference type="SUPFAM" id="SSF52266">
    <property type="entry name" value="SGNH hydrolase"/>
    <property type="match status" value="2"/>
</dbReference>
<dbReference type="AlphaFoldDB" id="A0A4U9VNS8"/>
<accession>A0A4U9VNS8</accession>
<evidence type="ECO:0000259" key="2">
    <source>
        <dbReference type="Pfam" id="PF03629"/>
    </source>
</evidence>
<dbReference type="PANTHER" id="PTHR31988:SF19">
    <property type="entry name" value="9-O-ACETYL-N-ACETYLNEURAMINIC ACID DEACETYLASE-RELATED"/>
    <property type="match status" value="1"/>
</dbReference>
<gene>
    <name evidence="3" type="ORF">NCTC11429_03596</name>
</gene>